<sequence length="679" mass="76634">MSGDQDRDLQGEQAGTESGDEEVTTFELKKRSRTTMEEFRRKKAAGEKYEIKFDKEGVPIGTEEAVNKFASYCGYLARARVPITINDWWKDVSNETRLELWLDIKKMFNIEDDKAMNNTLKAMGINKIVIPGDSEGADSTSITIGDLEPRNQRYFMGRTVATKDKDTYTFHSSDSSTIEAFSRLSAMSGEINSGSIPEQEVLNRAVDRPEHPGRIRGYPLWTKKEDVYKRKSRKDAHEGWMAPDQIEELMSRVVAEAAEKTKRDLIHSEKIMNAARQQAFQEETPCDLFSLDHLNQKIKVAEGNIIPSVIGQIVHGVPLTDQQLYIHLLRVGDDFRQWQVPVRSDELLGNNIGGRFSWPSFLVEIGHKSLIKKKPDASKAVAKKMIESPKVPSAGSIVARDPLLEHDTIEKLTTSERELYELLMLQPELEKNFELHKCDVWGTHSGEVKFNVELCDILQCFRRESLNVSIVKLYSCFHWVLLVINVEKRTVQIADSIERKNPKILIKGFITQIYKRYLMENGKYNARTRTTFDWYKIQCPIQKGSTECGYFTMLAMKNVLSYWIGIQEIPHMIDPVGVPYNKEMIDVDSGTSKPPPSSTPLRSRSAPHRPCLSSLPSLPPPSLSVVPSHQPPHSTPPPHMNPCTSPLRLAARPSRSSVSSNVASLCSPDCVASTSPSLS</sequence>
<keyword evidence="2" id="KW-0645">Protease</keyword>
<proteinExistence type="inferred from homology"/>
<evidence type="ECO:0000256" key="1">
    <source>
        <dbReference type="ARBA" id="ARBA00005234"/>
    </source>
</evidence>
<feature type="domain" description="Ubiquitin-like protease family profile" evidence="5">
    <location>
        <begin position="363"/>
        <end position="559"/>
    </location>
</feature>
<dbReference type="PANTHER" id="PTHR33018">
    <property type="entry name" value="OS10G0338966 PROTEIN-RELATED"/>
    <property type="match status" value="1"/>
</dbReference>
<dbReference type="PANTHER" id="PTHR33018:SF34">
    <property type="entry name" value="OS02G0472350 PROTEIN"/>
    <property type="match status" value="1"/>
</dbReference>
<dbReference type="InterPro" id="IPR003653">
    <property type="entry name" value="Peptidase_C48_C"/>
</dbReference>
<dbReference type="Pfam" id="PF26133">
    <property type="entry name" value="DUF8039"/>
    <property type="match status" value="1"/>
</dbReference>
<name>A0AAV8F7K1_9POAL</name>
<keyword evidence="7" id="KW-1185">Reference proteome</keyword>
<feature type="region of interest" description="Disordered" evidence="4">
    <location>
        <begin position="584"/>
        <end position="679"/>
    </location>
</feature>
<protein>
    <submittedName>
        <fullName evidence="6">Myb/SANT-like DNA-binding domain protein</fullName>
    </submittedName>
</protein>
<dbReference type="GO" id="GO:0003677">
    <property type="term" value="F:DNA binding"/>
    <property type="evidence" value="ECO:0007669"/>
    <property type="project" value="UniProtKB-KW"/>
</dbReference>
<dbReference type="Pfam" id="PF02902">
    <property type="entry name" value="Peptidase_C48"/>
    <property type="match status" value="1"/>
</dbReference>
<organism evidence="6 7">
    <name type="scientific">Rhynchospora pubera</name>
    <dbReference type="NCBI Taxonomy" id="906938"/>
    <lineage>
        <taxon>Eukaryota</taxon>
        <taxon>Viridiplantae</taxon>
        <taxon>Streptophyta</taxon>
        <taxon>Embryophyta</taxon>
        <taxon>Tracheophyta</taxon>
        <taxon>Spermatophyta</taxon>
        <taxon>Magnoliopsida</taxon>
        <taxon>Liliopsida</taxon>
        <taxon>Poales</taxon>
        <taxon>Cyperaceae</taxon>
        <taxon>Cyperoideae</taxon>
        <taxon>Rhynchosporeae</taxon>
        <taxon>Rhynchospora</taxon>
    </lineage>
</organism>
<dbReference type="AlphaFoldDB" id="A0AAV8F7K1"/>
<dbReference type="Proteomes" id="UP001140206">
    <property type="component" value="Chromosome 2"/>
</dbReference>
<dbReference type="SUPFAM" id="SSF54001">
    <property type="entry name" value="Cysteine proteinases"/>
    <property type="match status" value="1"/>
</dbReference>
<comment type="similarity">
    <text evidence="1">Belongs to the peptidase C48 family.</text>
</comment>
<evidence type="ECO:0000256" key="4">
    <source>
        <dbReference type="SAM" id="MobiDB-lite"/>
    </source>
</evidence>
<accession>A0AAV8F7K1</accession>
<comment type="caution">
    <text evidence="6">The sequence shown here is derived from an EMBL/GenBank/DDBJ whole genome shotgun (WGS) entry which is preliminary data.</text>
</comment>
<evidence type="ECO:0000313" key="6">
    <source>
        <dbReference type="EMBL" id="KAJ4786197.1"/>
    </source>
</evidence>
<keyword evidence="3" id="KW-0378">Hydrolase</keyword>
<gene>
    <name evidence="6" type="ORF">LUZ62_037443</name>
</gene>
<evidence type="ECO:0000313" key="7">
    <source>
        <dbReference type="Proteomes" id="UP001140206"/>
    </source>
</evidence>
<dbReference type="InterPro" id="IPR038765">
    <property type="entry name" value="Papain-like_cys_pep_sf"/>
</dbReference>
<feature type="compositionally biased region" description="Basic and acidic residues" evidence="4">
    <location>
        <begin position="1"/>
        <end position="10"/>
    </location>
</feature>
<evidence type="ECO:0000259" key="5">
    <source>
        <dbReference type="PROSITE" id="PS50600"/>
    </source>
</evidence>
<reference evidence="6" key="1">
    <citation type="submission" date="2022-08" db="EMBL/GenBank/DDBJ databases">
        <authorList>
            <person name="Marques A."/>
        </authorList>
    </citation>
    <scope>NUCLEOTIDE SEQUENCE</scope>
    <source>
        <strain evidence="6">RhyPub2mFocal</strain>
        <tissue evidence="6">Leaves</tissue>
    </source>
</reference>
<dbReference type="GO" id="GO:0008234">
    <property type="term" value="F:cysteine-type peptidase activity"/>
    <property type="evidence" value="ECO:0007669"/>
    <property type="project" value="InterPro"/>
</dbReference>
<dbReference type="EMBL" id="JAMFTS010000002">
    <property type="protein sequence ID" value="KAJ4786197.1"/>
    <property type="molecule type" value="Genomic_DNA"/>
</dbReference>
<dbReference type="Gene3D" id="3.40.395.10">
    <property type="entry name" value="Adenoviral Proteinase, Chain A"/>
    <property type="match status" value="1"/>
</dbReference>
<feature type="region of interest" description="Disordered" evidence="4">
    <location>
        <begin position="1"/>
        <end position="28"/>
    </location>
</feature>
<feature type="compositionally biased region" description="Pro residues" evidence="4">
    <location>
        <begin position="629"/>
        <end position="640"/>
    </location>
</feature>
<keyword evidence="6" id="KW-0238">DNA-binding</keyword>
<dbReference type="PROSITE" id="PS50600">
    <property type="entry name" value="ULP_PROTEASE"/>
    <property type="match status" value="1"/>
</dbReference>
<evidence type="ECO:0000256" key="3">
    <source>
        <dbReference type="ARBA" id="ARBA00022801"/>
    </source>
</evidence>
<dbReference type="GO" id="GO:0006508">
    <property type="term" value="P:proteolysis"/>
    <property type="evidence" value="ECO:0007669"/>
    <property type="project" value="UniProtKB-KW"/>
</dbReference>
<evidence type="ECO:0000256" key="2">
    <source>
        <dbReference type="ARBA" id="ARBA00022670"/>
    </source>
</evidence>
<feature type="compositionally biased region" description="Low complexity" evidence="4">
    <location>
        <begin position="599"/>
        <end position="616"/>
    </location>
</feature>
<feature type="compositionally biased region" description="Low complexity" evidence="4">
    <location>
        <begin position="645"/>
        <end position="668"/>
    </location>
</feature>
<dbReference type="InterPro" id="IPR058352">
    <property type="entry name" value="DUF8039"/>
</dbReference>